<evidence type="ECO:0000313" key="3">
    <source>
        <dbReference type="Proteomes" id="UP000829401"/>
    </source>
</evidence>
<dbReference type="OrthoDB" id="140937at2"/>
<evidence type="ECO:0000259" key="1">
    <source>
        <dbReference type="Pfam" id="PF18896"/>
    </source>
</evidence>
<dbReference type="Proteomes" id="UP000829401">
    <property type="component" value="Chromosome"/>
</dbReference>
<sequence>MTYLPPAQVAHYAYDAGFRGNSLVTAVAIAGSESSFNTSATSPANTCLGLWQINKIHDTANPSALYDPSDNAKMAYSISDHGTNWRAWSTYTNGSYKKYLSVAKTAAKAIAAPSYPSVNVEVDGQAFSAIAVNDETYLLWTALSKWGIPYKYLGNGKFSIQGQTVQGVVDDGNTYLNWSSIPDIQVTKVNGEFSFTDSY</sequence>
<keyword evidence="3" id="KW-1185">Reference proteome</keyword>
<protein>
    <submittedName>
        <fullName evidence="2">Transglycosylase SLT domain-containing protein</fullName>
    </submittedName>
</protein>
<organism evidence="2 3">
    <name type="scientific">Alicyclobacillus acidoterrestris (strain ATCC 49025 / DSM 3922 / CIP 106132 / NCIMB 13137 / GD3B)</name>
    <dbReference type="NCBI Taxonomy" id="1356854"/>
    <lineage>
        <taxon>Bacteria</taxon>
        <taxon>Bacillati</taxon>
        <taxon>Bacillota</taxon>
        <taxon>Bacilli</taxon>
        <taxon>Bacillales</taxon>
        <taxon>Alicyclobacillaceae</taxon>
        <taxon>Alicyclobacillus</taxon>
    </lineage>
</organism>
<dbReference type="KEGG" id="aaco:K1I37_08550"/>
<proteinExistence type="predicted"/>
<dbReference type="Gene3D" id="1.10.530.10">
    <property type="match status" value="1"/>
</dbReference>
<dbReference type="AlphaFoldDB" id="A0A9E6ZMK7"/>
<dbReference type="EMBL" id="CP080467">
    <property type="protein sequence ID" value="UNO50491.1"/>
    <property type="molecule type" value="Genomic_DNA"/>
</dbReference>
<dbReference type="InterPro" id="IPR023346">
    <property type="entry name" value="Lysozyme-like_dom_sf"/>
</dbReference>
<name>A0A9E6ZMK7_ALIAG</name>
<accession>A0A9E6ZMK7</accession>
<gene>
    <name evidence="2" type="ORF">K1I37_08550</name>
</gene>
<feature type="domain" description="Transglycosylase SLT" evidence="1">
    <location>
        <begin position="11"/>
        <end position="90"/>
    </location>
</feature>
<dbReference type="InterPro" id="IPR043992">
    <property type="entry name" value="SLT_3"/>
</dbReference>
<dbReference type="Pfam" id="PF18896">
    <property type="entry name" value="SLT_3"/>
    <property type="match status" value="1"/>
</dbReference>
<evidence type="ECO:0000313" key="2">
    <source>
        <dbReference type="EMBL" id="UNO50491.1"/>
    </source>
</evidence>
<dbReference type="SUPFAM" id="SSF53955">
    <property type="entry name" value="Lysozyme-like"/>
    <property type="match status" value="1"/>
</dbReference>
<dbReference type="RefSeq" id="WP_081654249.1">
    <property type="nucleotide sequence ID" value="NZ_AURB01000179.1"/>
</dbReference>
<reference evidence="3" key="1">
    <citation type="journal article" date="2022" name="G3 (Bethesda)">
        <title>Unveiling the complete genome sequence of Alicyclobacillus acidoterrestris DSM 3922T, a taint-producing strain.</title>
        <authorList>
            <person name="Leonardo I.C."/>
            <person name="Barreto Crespo M.T."/>
            <person name="Gaspar F.B."/>
        </authorList>
    </citation>
    <scope>NUCLEOTIDE SEQUENCE [LARGE SCALE GENOMIC DNA]</scope>
    <source>
        <strain evidence="3">DSM 3922</strain>
    </source>
</reference>